<dbReference type="SUPFAM" id="SSF54593">
    <property type="entry name" value="Glyoxalase/Bleomycin resistance protein/Dihydroxybiphenyl dioxygenase"/>
    <property type="match status" value="1"/>
</dbReference>
<comment type="caution">
    <text evidence="2">The sequence shown here is derived from an EMBL/GenBank/DDBJ whole genome shotgun (WGS) entry which is preliminary data.</text>
</comment>
<feature type="domain" description="VOC" evidence="1">
    <location>
        <begin position="5"/>
        <end position="122"/>
    </location>
</feature>
<keyword evidence="3" id="KW-1185">Reference proteome</keyword>
<dbReference type="InterPro" id="IPR037523">
    <property type="entry name" value="VOC_core"/>
</dbReference>
<dbReference type="PROSITE" id="PS51819">
    <property type="entry name" value="VOC"/>
    <property type="match status" value="1"/>
</dbReference>
<dbReference type="Pfam" id="PF00903">
    <property type="entry name" value="Glyoxalase"/>
    <property type="match status" value="1"/>
</dbReference>
<dbReference type="OrthoDB" id="9792323at2"/>
<dbReference type="InterPro" id="IPR029068">
    <property type="entry name" value="Glyas_Bleomycin-R_OHBP_Dase"/>
</dbReference>
<dbReference type="Gene3D" id="3.10.180.10">
    <property type="entry name" value="2,3-Dihydroxybiphenyl 1,2-Dioxygenase, domain 1"/>
    <property type="match status" value="1"/>
</dbReference>
<dbReference type="InterPro" id="IPR004360">
    <property type="entry name" value="Glyas_Fos-R_dOase_dom"/>
</dbReference>
<dbReference type="Proteomes" id="UP000078368">
    <property type="component" value="Unassembled WGS sequence"/>
</dbReference>
<name>A0A179B392_9ACTO</name>
<proteinExistence type="predicted"/>
<evidence type="ECO:0000313" key="2">
    <source>
        <dbReference type="EMBL" id="OAP85561.1"/>
    </source>
</evidence>
<protein>
    <submittedName>
        <fullName evidence="2">Glyoxalase</fullName>
    </submittedName>
</protein>
<accession>A0A179B392</accession>
<organism evidence="2 3">
    <name type="scientific">Peptidiphaga gingivicola</name>
    <dbReference type="NCBI Taxonomy" id="2741497"/>
    <lineage>
        <taxon>Bacteria</taxon>
        <taxon>Bacillati</taxon>
        <taxon>Actinomycetota</taxon>
        <taxon>Actinomycetes</taxon>
        <taxon>Actinomycetales</taxon>
        <taxon>Actinomycetaceae</taxon>
        <taxon>Peptidiphaga</taxon>
    </lineage>
</organism>
<evidence type="ECO:0000259" key="1">
    <source>
        <dbReference type="PROSITE" id="PS51819"/>
    </source>
</evidence>
<evidence type="ECO:0000313" key="3">
    <source>
        <dbReference type="Proteomes" id="UP000078368"/>
    </source>
</evidence>
<dbReference type="AlphaFoldDB" id="A0A179B392"/>
<sequence length="123" mass="13203">MTVTGPDFIALQVRDLERSARFYETKLGLRRTPSSPKGAVVFATAPIPFAVREPLPGVDLDQAAPRPGLGVALWLRCDDVRELHGSLTAAGTPTLNEPTLGPFGPTFTFLDPDGYAVTVHEDS</sequence>
<dbReference type="EMBL" id="LVZK01000002">
    <property type="protein sequence ID" value="OAP85561.1"/>
    <property type="molecule type" value="Genomic_DNA"/>
</dbReference>
<dbReference type="STRING" id="1823756.A4H34_08140"/>
<dbReference type="RefSeq" id="WP_064231769.1">
    <property type="nucleotide sequence ID" value="NZ_LVZK01000002.1"/>
</dbReference>
<reference evidence="2 3" key="1">
    <citation type="submission" date="2016-04" db="EMBL/GenBank/DDBJ databases">
        <title>Peptidophaga gingivicola gen. nov., sp. nov., isolated from human subgingival plaque.</title>
        <authorList>
            <person name="Beall C.J."/>
            <person name="Mokrzan E.M."/>
            <person name="Griffen A.L."/>
            <person name="Leys E.J."/>
        </authorList>
    </citation>
    <scope>NUCLEOTIDE SEQUENCE [LARGE SCALE GENOMIC DNA]</scope>
    <source>
        <strain evidence="2 3">BA112</strain>
    </source>
</reference>
<gene>
    <name evidence="2" type="ORF">A4H34_08140</name>
</gene>